<dbReference type="EMBL" id="DVJO01000038">
    <property type="protein sequence ID" value="HIS82297.1"/>
    <property type="molecule type" value="Genomic_DNA"/>
</dbReference>
<protein>
    <submittedName>
        <fullName evidence="1">Uncharacterized protein</fullName>
    </submittedName>
</protein>
<reference evidence="1" key="2">
    <citation type="journal article" date="2021" name="PeerJ">
        <title>Extensive microbial diversity within the chicken gut microbiome revealed by metagenomics and culture.</title>
        <authorList>
            <person name="Gilroy R."/>
            <person name="Ravi A."/>
            <person name="Getino M."/>
            <person name="Pursley I."/>
            <person name="Horton D.L."/>
            <person name="Alikhan N.F."/>
            <person name="Baker D."/>
            <person name="Gharbi K."/>
            <person name="Hall N."/>
            <person name="Watson M."/>
            <person name="Adriaenssens E.M."/>
            <person name="Foster-Nyarko E."/>
            <person name="Jarju S."/>
            <person name="Secka A."/>
            <person name="Antonio M."/>
            <person name="Oren A."/>
            <person name="Chaudhuri R.R."/>
            <person name="La Ragione R."/>
            <person name="Hildebrand F."/>
            <person name="Pallen M.J."/>
        </authorList>
    </citation>
    <scope>NUCLEOTIDE SEQUENCE</scope>
    <source>
        <strain evidence="1">CHK152-2994</strain>
    </source>
</reference>
<name>A0A9D1K333_9BACT</name>
<organism evidence="1 2">
    <name type="scientific">Candidatus Scatenecus faecavium</name>
    <dbReference type="NCBI Taxonomy" id="2840915"/>
    <lineage>
        <taxon>Bacteria</taxon>
        <taxon>Candidatus Scatenecus</taxon>
    </lineage>
</organism>
<evidence type="ECO:0000313" key="2">
    <source>
        <dbReference type="Proteomes" id="UP000824139"/>
    </source>
</evidence>
<dbReference type="Proteomes" id="UP000824139">
    <property type="component" value="Unassembled WGS sequence"/>
</dbReference>
<proteinExistence type="predicted"/>
<gene>
    <name evidence="1" type="ORF">IAD41_01655</name>
</gene>
<accession>A0A9D1K333</accession>
<dbReference type="AlphaFoldDB" id="A0A9D1K333"/>
<comment type="caution">
    <text evidence="1">The sequence shown here is derived from an EMBL/GenBank/DDBJ whole genome shotgun (WGS) entry which is preliminary data.</text>
</comment>
<sequence length="83" mass="9555">MRLIEKLKEFEQQYMFIRWATGSEYGKLIYAGDDFVEFDVINIETMEYAETVFIHSPLILEVAIGGADISRIVAEMSSKITLE</sequence>
<evidence type="ECO:0000313" key="1">
    <source>
        <dbReference type="EMBL" id="HIS82297.1"/>
    </source>
</evidence>
<reference evidence="1" key="1">
    <citation type="submission" date="2020-10" db="EMBL/GenBank/DDBJ databases">
        <authorList>
            <person name="Gilroy R."/>
        </authorList>
    </citation>
    <scope>NUCLEOTIDE SEQUENCE</scope>
    <source>
        <strain evidence="1">CHK152-2994</strain>
    </source>
</reference>